<dbReference type="EMBL" id="CP005775">
    <property type="protein sequence ID" value="AHH11810.1"/>
    <property type="molecule type" value="Genomic_DNA"/>
</dbReference>
<dbReference type="InterPro" id="IPR006739">
    <property type="entry name" value="DUF603"/>
</dbReference>
<accession>W5SY40</accession>
<sequence length="192" mass="22552">MLTYWLICVKGMSRLKKSFDDYVVYFKEGKLNDSNIAKEMGVSKANVSKMRHKWEAVKYNSEYVRDSKLTIHEDTLTNILLHASQSNAQARDLKSQFSMARSLLGIEFINSFSRYVELELKTHDDQIDKIESKITSLSKECEHSQEENSNEDLTLQLSQLKKEREVKKMQLYYEMLQKLKATDVESRFKFQV</sequence>
<evidence type="ECO:0000313" key="2">
    <source>
        <dbReference type="EMBL" id="AHH11810.1"/>
    </source>
</evidence>
<geneLocation type="plasmid" evidence="2">
    <name>unnamed</name>
</geneLocation>
<gene>
    <name evidence="2" type="ORF">BCO_0010706</name>
</gene>
<dbReference type="AlphaFoldDB" id="W5SY40"/>
<evidence type="ECO:0008006" key="3">
    <source>
        <dbReference type="Google" id="ProtNLM"/>
    </source>
</evidence>
<reference evidence="2" key="1">
    <citation type="submission" date="2013-04" db="EMBL/GenBank/DDBJ databases">
        <title>Comparative Genomics of Relapsing Fever Spirochetes.</title>
        <authorList>
            <person name="Schwan T.G."/>
            <person name="Raffel S.J."/>
            <person name="Porcella S.F."/>
            <person name="Martens C.A."/>
            <person name="Bruno D.P."/>
            <person name="Ricklefs S.M."/>
            <person name="Barbian K.B."/>
        </authorList>
    </citation>
    <scope>NUCLEOTIDE SEQUENCE</scope>
    <source>
        <strain evidence="2">Co53</strain>
        <plasmid evidence="2">unnamed</plasmid>
    </source>
</reference>
<feature type="coiled-coil region" evidence="1">
    <location>
        <begin position="120"/>
        <end position="170"/>
    </location>
</feature>
<proteinExistence type="predicted"/>
<name>W5SY40_9SPIR</name>
<organism evidence="2">
    <name type="scientific">Borrelia coriaceae ATCC 43381</name>
    <dbReference type="NCBI Taxonomy" id="1408429"/>
    <lineage>
        <taxon>Bacteria</taxon>
        <taxon>Pseudomonadati</taxon>
        <taxon>Spirochaetota</taxon>
        <taxon>Spirochaetia</taxon>
        <taxon>Spirochaetales</taxon>
        <taxon>Borreliaceae</taxon>
        <taxon>Borrelia</taxon>
    </lineage>
</organism>
<evidence type="ECO:0000256" key="1">
    <source>
        <dbReference type="SAM" id="Coils"/>
    </source>
</evidence>
<dbReference type="Pfam" id="PF04645">
    <property type="entry name" value="DUF603"/>
    <property type="match status" value="1"/>
</dbReference>
<keyword evidence="2" id="KW-0614">Plasmid</keyword>
<protein>
    <recommendedName>
        <fullName evidence="3">Family 115-like protein</fullName>
    </recommendedName>
</protein>
<dbReference type="HOGENOM" id="CLU_128616_0_0_12"/>
<keyword evidence="1" id="KW-0175">Coiled coil</keyword>